<proteinExistence type="predicted"/>
<accession>A0A1B7MFS7</accession>
<protein>
    <submittedName>
        <fullName evidence="1">Uncharacterized protein</fullName>
    </submittedName>
</protein>
<dbReference type="Proteomes" id="UP000092154">
    <property type="component" value="Unassembled WGS sequence"/>
</dbReference>
<name>A0A1B7MFS7_9AGAM</name>
<evidence type="ECO:0000313" key="1">
    <source>
        <dbReference type="EMBL" id="OAX31457.1"/>
    </source>
</evidence>
<keyword evidence="2" id="KW-1185">Reference proteome</keyword>
<dbReference type="AlphaFoldDB" id="A0A1B7MFS7"/>
<dbReference type="InParanoid" id="A0A1B7MFS7"/>
<evidence type="ECO:0000313" key="2">
    <source>
        <dbReference type="Proteomes" id="UP000092154"/>
    </source>
</evidence>
<dbReference type="EMBL" id="KV449391">
    <property type="protein sequence ID" value="OAX31457.1"/>
    <property type="molecule type" value="Genomic_DNA"/>
</dbReference>
<reference evidence="1 2" key="1">
    <citation type="submission" date="2016-06" db="EMBL/GenBank/DDBJ databases">
        <title>Comparative genomics of the ectomycorrhizal sister species Rhizopogon vinicolor and Rhizopogon vesiculosus (Basidiomycota: Boletales) reveals a divergence of the mating type B locus.</title>
        <authorList>
            <consortium name="DOE Joint Genome Institute"/>
            <person name="Mujic A.B."/>
            <person name="Kuo A."/>
            <person name="Tritt A."/>
            <person name="Lipzen A."/>
            <person name="Chen C."/>
            <person name="Johnson J."/>
            <person name="Sharma A."/>
            <person name="Barry K."/>
            <person name="Grigoriev I.V."/>
            <person name="Spatafora J.W."/>
        </authorList>
    </citation>
    <scope>NUCLEOTIDE SEQUENCE [LARGE SCALE GENOMIC DNA]</scope>
    <source>
        <strain evidence="1 2">AM-OR11-026</strain>
    </source>
</reference>
<organism evidence="1 2">
    <name type="scientific">Rhizopogon vinicolor AM-OR11-026</name>
    <dbReference type="NCBI Taxonomy" id="1314800"/>
    <lineage>
        <taxon>Eukaryota</taxon>
        <taxon>Fungi</taxon>
        <taxon>Dikarya</taxon>
        <taxon>Basidiomycota</taxon>
        <taxon>Agaricomycotina</taxon>
        <taxon>Agaricomycetes</taxon>
        <taxon>Agaricomycetidae</taxon>
        <taxon>Boletales</taxon>
        <taxon>Suillineae</taxon>
        <taxon>Rhizopogonaceae</taxon>
        <taxon>Rhizopogon</taxon>
    </lineage>
</organism>
<gene>
    <name evidence="1" type="ORF">K503DRAFT_83589</name>
</gene>
<sequence>MSVHPWKQTTPPAMILPELVLVRYLYILPPFHLNAVSPRNSHPCGPLDIFATSYLPPNLSQMRSGVNPEDNSRRTSMSITQSSFTSSFTVNIHPRNLQKSNWWPTLTDRAVSFIVDVHLAQEPWL</sequence>